<dbReference type="SUPFAM" id="SSF48371">
    <property type="entry name" value="ARM repeat"/>
    <property type="match status" value="1"/>
</dbReference>
<dbReference type="InterPro" id="IPR036612">
    <property type="entry name" value="KH_dom_type_1_sf"/>
</dbReference>
<feature type="domain" description="MIF4G" evidence="3">
    <location>
        <begin position="302"/>
        <end position="531"/>
    </location>
</feature>
<dbReference type="AlphaFoldDB" id="A0A8J2S299"/>
<evidence type="ECO:0000313" key="5">
    <source>
        <dbReference type="Proteomes" id="UP000789390"/>
    </source>
</evidence>
<gene>
    <name evidence="4" type="ORF">DGAL_LOCUS17270</name>
</gene>
<name>A0A8J2S299_9CRUS</name>
<protein>
    <recommendedName>
        <fullName evidence="3">MIF4G domain-containing protein</fullName>
    </recommendedName>
</protein>
<evidence type="ECO:0000259" key="3">
    <source>
        <dbReference type="SMART" id="SM00543"/>
    </source>
</evidence>
<dbReference type="Gene3D" id="1.25.40.180">
    <property type="match status" value="1"/>
</dbReference>
<dbReference type="InterPro" id="IPR004088">
    <property type="entry name" value="KH_dom_type_1"/>
</dbReference>
<dbReference type="InterPro" id="IPR016024">
    <property type="entry name" value="ARM-type_fold"/>
</dbReference>
<reference evidence="4" key="1">
    <citation type="submission" date="2021-11" db="EMBL/GenBank/DDBJ databases">
        <authorList>
            <person name="Schell T."/>
        </authorList>
    </citation>
    <scope>NUCLEOTIDE SEQUENCE</scope>
    <source>
        <strain evidence="4">M5</strain>
    </source>
</reference>
<dbReference type="Proteomes" id="UP000789390">
    <property type="component" value="Unassembled WGS sequence"/>
</dbReference>
<dbReference type="Pfam" id="PF02854">
    <property type="entry name" value="MIF4G"/>
    <property type="match status" value="1"/>
</dbReference>
<dbReference type="Pfam" id="PF00013">
    <property type="entry name" value="KH_1"/>
    <property type="match status" value="1"/>
</dbReference>
<sequence>MDFTSFFVYFLTQWVIRIFNSVKSISQTIKADSHHLLVPDLDSGSQMSSETHTKTENAQEPVGHQYQTETSDPVLEEEITKLRQQLRTLTLSRDVLLVKTRQMKSHAISRMSKGHQQESKIVSLEGDVKALRESVSQWEHRCLTSEKELNLLRSAYADQDKLITELKQSISDFQMIPEAKNLPELVITQNQENFPKESLSLSRVYDRTFLLKMRTSLHSKKIPDAGIPIEIVRSVAVARKGFADAKRNLSPKCQSINVQVTQAPRREFNLAPVNKERPNANDSNVWRPTSVRDGQVTTETLLKTVRGLLNKMTPTKHDKIFAQIQALDINDEERLSGVISLFFEKAISEPFFASTYAKMCQALSEKTVLSSTDAVKSVSFRTLLLAHCKKEFDKDSAALVGLTEKRNEIFHAETEERKKQLKIELQDLVDQNRRKALGNITLIGELFRVGTISEKVIHRCIHRLLIDPAEEKSIELLCSLMSVIGKELDTNTNSELMNFYFCTLERIAVQPKLTNRTRFMVIDLTELRSRKWTPRHESLLEEKQPSCLKTQLVSGLQVNSTEETNTQQLPAPTTIVENPLGASSVHENTSVFQYSDYRLRNKSVSGYNVIPTTAGKFKEQKFEILDPIPAQEPTVSEPISTPASFQENSTDGNHHFAVVASSVRVIELKKVIVLKNVDPANCGRIIGREGSNLKRLSEKYGIFVQYKTTNDGNCNFSFSGSSAESRREAVDEVIECCLTVTIEFDYSKIDSINRTLVKQIAHSNFVHINFPKLPEEKVTMCGKLNNCENTFFKLLNFK</sequence>
<evidence type="ECO:0000313" key="4">
    <source>
        <dbReference type="EMBL" id="CAH0113376.1"/>
    </source>
</evidence>
<accession>A0A8J2S299</accession>
<dbReference type="GO" id="GO:0003743">
    <property type="term" value="F:translation initiation factor activity"/>
    <property type="evidence" value="ECO:0007669"/>
    <property type="project" value="TreeGrafter"/>
</dbReference>
<evidence type="ECO:0000256" key="2">
    <source>
        <dbReference type="SAM" id="MobiDB-lite"/>
    </source>
</evidence>
<dbReference type="EMBL" id="CAKKLH010000338">
    <property type="protein sequence ID" value="CAH0113376.1"/>
    <property type="molecule type" value="Genomic_DNA"/>
</dbReference>
<dbReference type="CDD" id="cd00105">
    <property type="entry name" value="KH-I"/>
    <property type="match status" value="1"/>
</dbReference>
<organism evidence="4 5">
    <name type="scientific">Daphnia galeata</name>
    <dbReference type="NCBI Taxonomy" id="27404"/>
    <lineage>
        <taxon>Eukaryota</taxon>
        <taxon>Metazoa</taxon>
        <taxon>Ecdysozoa</taxon>
        <taxon>Arthropoda</taxon>
        <taxon>Crustacea</taxon>
        <taxon>Branchiopoda</taxon>
        <taxon>Diplostraca</taxon>
        <taxon>Cladocera</taxon>
        <taxon>Anomopoda</taxon>
        <taxon>Daphniidae</taxon>
        <taxon>Daphnia</taxon>
    </lineage>
</organism>
<dbReference type="PANTHER" id="PTHR23253:SF78">
    <property type="entry name" value="EUKARYOTIC TRANSLATION INITIATION FACTOR 4G1, ISOFORM B-RELATED"/>
    <property type="match status" value="1"/>
</dbReference>
<keyword evidence="1" id="KW-0694">RNA-binding</keyword>
<feature type="region of interest" description="Disordered" evidence="2">
    <location>
        <begin position="40"/>
        <end position="66"/>
    </location>
</feature>
<dbReference type="OrthoDB" id="514777at2759"/>
<dbReference type="PROSITE" id="PS50084">
    <property type="entry name" value="KH_TYPE_1"/>
    <property type="match status" value="1"/>
</dbReference>
<dbReference type="Gene3D" id="3.30.1370.10">
    <property type="entry name" value="K Homology domain, type 1"/>
    <property type="match status" value="1"/>
</dbReference>
<dbReference type="SUPFAM" id="SSF54791">
    <property type="entry name" value="Eukaryotic type KH-domain (KH-domain type I)"/>
    <property type="match status" value="1"/>
</dbReference>
<dbReference type="PANTHER" id="PTHR23253">
    <property type="entry name" value="EUKARYOTIC TRANSLATION INITIATION FACTOR 4 GAMMA"/>
    <property type="match status" value="1"/>
</dbReference>
<proteinExistence type="predicted"/>
<dbReference type="SMART" id="SM00543">
    <property type="entry name" value="MIF4G"/>
    <property type="match status" value="1"/>
</dbReference>
<dbReference type="GO" id="GO:0016281">
    <property type="term" value="C:eukaryotic translation initiation factor 4F complex"/>
    <property type="evidence" value="ECO:0007669"/>
    <property type="project" value="TreeGrafter"/>
</dbReference>
<dbReference type="GO" id="GO:0003729">
    <property type="term" value="F:mRNA binding"/>
    <property type="evidence" value="ECO:0007669"/>
    <property type="project" value="TreeGrafter"/>
</dbReference>
<keyword evidence="5" id="KW-1185">Reference proteome</keyword>
<comment type="caution">
    <text evidence="4">The sequence shown here is derived from an EMBL/GenBank/DDBJ whole genome shotgun (WGS) entry which is preliminary data.</text>
</comment>
<evidence type="ECO:0000256" key="1">
    <source>
        <dbReference type="PROSITE-ProRule" id="PRU00117"/>
    </source>
</evidence>
<dbReference type="GO" id="GO:0010468">
    <property type="term" value="P:regulation of gene expression"/>
    <property type="evidence" value="ECO:0007669"/>
    <property type="project" value="UniProtKB-ARBA"/>
</dbReference>
<dbReference type="InterPro" id="IPR003890">
    <property type="entry name" value="MIF4G-like_typ-3"/>
</dbReference>